<sequence length="250" mass="27127">MYWGIDIGSTYTKICGIDKNLNIIDKEVIPTIIDQDEIVKKYLSNKEVKMLISTGYGRDMIKDALDFPTISEIKAHSRAAYHFQNSADMVIDLGGQDCKVIKLDSNGGFIDFKMNDKCAAGTGKFLEITANRIGLNYEEFSTIGFKADKELSISSMCAVFAESEVVSLISKKESAANICYAVHDAIASRIASMANKFATTSENIIFTGGGALNPFLIHLVSKKLNKKVTASTQPQISGALGAALIACEID</sequence>
<dbReference type="CDD" id="cd24036">
    <property type="entry name" value="ASKHA_NBD_BcrAD_BadFG_HgdC_HadI"/>
    <property type="match status" value="1"/>
</dbReference>
<dbReference type="InterPro" id="IPR043129">
    <property type="entry name" value="ATPase_NBD"/>
</dbReference>
<dbReference type="NCBIfam" id="TIGR00241">
    <property type="entry name" value="CoA_E_activ"/>
    <property type="match status" value="1"/>
</dbReference>
<dbReference type="Gene3D" id="3.30.420.40">
    <property type="match status" value="2"/>
</dbReference>
<reference evidence="6 7" key="1">
    <citation type="submission" date="2017-10" db="EMBL/GenBank/DDBJ databases">
        <title>Genomics of the genus Arcobacter.</title>
        <authorList>
            <person name="Perez-Cataluna A."/>
            <person name="Figueras M.J."/>
        </authorList>
    </citation>
    <scope>NUCLEOTIDE SEQUENCE [LARGE SCALE GENOMIC DNA]</scope>
    <source>
        <strain evidence="6 7">CECT 8441</strain>
    </source>
</reference>
<dbReference type="PANTHER" id="PTHR32329">
    <property type="entry name" value="BIFUNCTIONAL PROTEIN [INCLUDES 2-HYDROXYACYL-COA DEHYDRATASE (N-TER) AND ITS ACTIVATOR DOMAIN (C_TERM)-RELATED"/>
    <property type="match status" value="1"/>
</dbReference>
<evidence type="ECO:0000256" key="1">
    <source>
        <dbReference type="ARBA" id="ARBA00001966"/>
    </source>
</evidence>
<evidence type="ECO:0000256" key="2">
    <source>
        <dbReference type="ARBA" id="ARBA00022723"/>
    </source>
</evidence>
<name>A0A4Q1ADU4_9BACT</name>
<gene>
    <name evidence="6" type="ORF">CRV07_15005</name>
</gene>
<dbReference type="InterPro" id="IPR002731">
    <property type="entry name" value="ATPase_BadF"/>
</dbReference>
<keyword evidence="4" id="KW-0411">Iron-sulfur</keyword>
<accession>A0A4Q1ADU4</accession>
<proteinExistence type="predicted"/>
<dbReference type="GO" id="GO:0051536">
    <property type="term" value="F:iron-sulfur cluster binding"/>
    <property type="evidence" value="ECO:0007669"/>
    <property type="project" value="UniProtKB-KW"/>
</dbReference>
<keyword evidence="7" id="KW-1185">Reference proteome</keyword>
<dbReference type="RefSeq" id="WP_129088409.1">
    <property type="nucleotide sequence ID" value="NZ_CP053836.1"/>
</dbReference>
<dbReference type="GO" id="GO:0046872">
    <property type="term" value="F:metal ion binding"/>
    <property type="evidence" value="ECO:0007669"/>
    <property type="project" value="UniProtKB-KW"/>
</dbReference>
<dbReference type="OrthoDB" id="9177882at2"/>
<dbReference type="InterPro" id="IPR051805">
    <property type="entry name" value="Dehydratase_Activator_Redct"/>
</dbReference>
<dbReference type="InterPro" id="IPR008275">
    <property type="entry name" value="CoA_E_activase_dom"/>
</dbReference>
<comment type="caution">
    <text evidence="6">The sequence shown here is derived from an EMBL/GenBank/DDBJ whole genome shotgun (WGS) entry which is preliminary data.</text>
</comment>
<feature type="domain" description="ATPase BadF/BadG/BcrA/BcrD type" evidence="5">
    <location>
        <begin position="4"/>
        <end position="246"/>
    </location>
</feature>
<dbReference type="Pfam" id="PF01869">
    <property type="entry name" value="BcrAD_BadFG"/>
    <property type="match status" value="1"/>
</dbReference>
<dbReference type="PANTHER" id="PTHR32329:SF8">
    <property type="entry name" value="ACTIVATOR OF (R)-2-HYDROXYGLUTARYL-COA DEHYDRATASE"/>
    <property type="match status" value="1"/>
</dbReference>
<evidence type="ECO:0000256" key="3">
    <source>
        <dbReference type="ARBA" id="ARBA00023004"/>
    </source>
</evidence>
<evidence type="ECO:0000259" key="5">
    <source>
        <dbReference type="Pfam" id="PF01869"/>
    </source>
</evidence>
<evidence type="ECO:0000313" key="6">
    <source>
        <dbReference type="EMBL" id="RXK01583.1"/>
    </source>
</evidence>
<comment type="cofactor">
    <cofactor evidence="1">
        <name>[4Fe-4S] cluster</name>
        <dbReference type="ChEBI" id="CHEBI:49883"/>
    </cofactor>
</comment>
<evidence type="ECO:0000256" key="4">
    <source>
        <dbReference type="ARBA" id="ARBA00023014"/>
    </source>
</evidence>
<organism evidence="6 7">
    <name type="scientific">Halarcobacter ebronensis</name>
    <dbReference type="NCBI Taxonomy" id="1462615"/>
    <lineage>
        <taxon>Bacteria</taxon>
        <taxon>Pseudomonadati</taxon>
        <taxon>Campylobacterota</taxon>
        <taxon>Epsilonproteobacteria</taxon>
        <taxon>Campylobacterales</taxon>
        <taxon>Arcobacteraceae</taxon>
        <taxon>Halarcobacter</taxon>
    </lineage>
</organism>
<evidence type="ECO:0000313" key="7">
    <source>
        <dbReference type="Proteomes" id="UP000289758"/>
    </source>
</evidence>
<dbReference type="AlphaFoldDB" id="A0A4Q1ADU4"/>
<dbReference type="EMBL" id="PDKK01000022">
    <property type="protein sequence ID" value="RXK01583.1"/>
    <property type="molecule type" value="Genomic_DNA"/>
</dbReference>
<dbReference type="Proteomes" id="UP000289758">
    <property type="component" value="Unassembled WGS sequence"/>
</dbReference>
<protein>
    <submittedName>
        <fullName evidence="6">Hydrogenase</fullName>
    </submittedName>
</protein>
<keyword evidence="3" id="KW-0408">Iron</keyword>
<dbReference type="SUPFAM" id="SSF53067">
    <property type="entry name" value="Actin-like ATPase domain"/>
    <property type="match status" value="1"/>
</dbReference>
<keyword evidence="2" id="KW-0479">Metal-binding</keyword>